<dbReference type="InterPro" id="IPR036365">
    <property type="entry name" value="PGBD-like_sf"/>
</dbReference>
<evidence type="ECO:0000313" key="3">
    <source>
        <dbReference type="Proteomes" id="UP000188276"/>
    </source>
</evidence>
<dbReference type="EMBL" id="FULE01000046">
    <property type="protein sequence ID" value="SJN59068.1"/>
    <property type="molecule type" value="Genomic_DNA"/>
</dbReference>
<sequence>MPTKKPLTEIASHRQCRLGERINLPDGTPVNATIHLMDELGHILDSISEALKVVEKKIEHFLKIDDLVKQKNIPVEKVSQVKIEVDIDHDKAKQKNNQLVLDVIPTVLKSDLLKPSEALNKLAVKKRKFYRKGDKGDEVELIQKALIQLGFDLGAAGADGDFGSGTKSKVELFQNSYKPKNDVHPDYQLGAADGIVGQNSIKALDEALVDGWKYEVKLWKIIFNKPTTLTGTYNQSVEIVNSDGNVILKVRGSSKPNPFKPKNSSIKGEDAYPYVQSGTYSVDHGLHKGKPALVLNSNGYVPTININPNHPSYGKNANYIHIHWGYSKTWRGSAGCMTIHPDDWASFLSSVPVGKGEVIIK</sequence>
<proteinExistence type="predicted"/>
<dbReference type="Pfam" id="PF01471">
    <property type="entry name" value="PG_binding_1"/>
    <property type="match status" value="1"/>
</dbReference>
<dbReference type="InterPro" id="IPR036366">
    <property type="entry name" value="PGBDSf"/>
</dbReference>
<dbReference type="SUPFAM" id="SSF47090">
    <property type="entry name" value="PGBD-like"/>
    <property type="match status" value="1"/>
</dbReference>
<accession>A0A1R4LRG3</accession>
<name>A0A1R4LRG3_VIBR1</name>
<gene>
    <name evidence="2" type="ORF">VR7878_03204</name>
</gene>
<dbReference type="Gene3D" id="1.10.101.10">
    <property type="entry name" value="PGBD-like superfamily/PGBD"/>
    <property type="match status" value="1"/>
</dbReference>
<dbReference type="AlphaFoldDB" id="A0A1R4LRG3"/>
<organism evidence="2 3">
    <name type="scientific">Vibrio ruber (strain DSM 16370 / JCM 11486 / BCRC 17186 / CECT 7878 / LMG 23124 / VR1)</name>
    <dbReference type="NCBI Taxonomy" id="1123498"/>
    <lineage>
        <taxon>Bacteria</taxon>
        <taxon>Pseudomonadati</taxon>
        <taxon>Pseudomonadota</taxon>
        <taxon>Gammaproteobacteria</taxon>
        <taxon>Vibrionales</taxon>
        <taxon>Vibrionaceae</taxon>
        <taxon>Vibrio</taxon>
    </lineage>
</organism>
<reference evidence="3" key="1">
    <citation type="submission" date="2017-02" db="EMBL/GenBank/DDBJ databases">
        <authorList>
            <person name="Rodrigo-Torres L."/>
            <person name="Arahal R.D."/>
            <person name="Lucena T."/>
        </authorList>
    </citation>
    <scope>NUCLEOTIDE SEQUENCE [LARGE SCALE GENOMIC DNA]</scope>
    <source>
        <strain evidence="3">CECT 7878</strain>
    </source>
</reference>
<feature type="domain" description="Peptidoglycan binding-like" evidence="1">
    <location>
        <begin position="136"/>
        <end position="182"/>
    </location>
</feature>
<dbReference type="STRING" id="1123498.VR7878_03204"/>
<protein>
    <submittedName>
        <fullName evidence="2">Putative peptidoglycan binding domain protein</fullName>
    </submittedName>
</protein>
<keyword evidence="3" id="KW-1185">Reference proteome</keyword>
<dbReference type="InterPro" id="IPR002477">
    <property type="entry name" value="Peptidoglycan-bd-like"/>
</dbReference>
<dbReference type="Proteomes" id="UP000188276">
    <property type="component" value="Unassembled WGS sequence"/>
</dbReference>
<evidence type="ECO:0000313" key="2">
    <source>
        <dbReference type="EMBL" id="SJN59068.1"/>
    </source>
</evidence>
<evidence type="ECO:0000259" key="1">
    <source>
        <dbReference type="Pfam" id="PF01471"/>
    </source>
</evidence>
<dbReference type="OrthoDB" id="8808411at2"/>